<keyword evidence="5 7" id="KW-1133">Transmembrane helix</keyword>
<dbReference type="RefSeq" id="WP_228233890.1">
    <property type="nucleotide sequence ID" value="NZ_JAJGNA010000010.1"/>
</dbReference>
<keyword evidence="3 7" id="KW-0808">Transferase</keyword>
<keyword evidence="2 7" id="KW-1003">Cell membrane</keyword>
<dbReference type="AlphaFoldDB" id="A0A9Q3UPT9"/>
<evidence type="ECO:0000256" key="3">
    <source>
        <dbReference type="ARBA" id="ARBA00022679"/>
    </source>
</evidence>
<feature type="transmembrane region" description="Helical" evidence="7">
    <location>
        <begin position="18"/>
        <end position="36"/>
    </location>
</feature>
<evidence type="ECO:0000313" key="9">
    <source>
        <dbReference type="Proteomes" id="UP001108027"/>
    </source>
</evidence>
<dbReference type="InterPro" id="IPR001640">
    <property type="entry name" value="Lgt"/>
</dbReference>
<feature type="binding site" evidence="7">
    <location>
        <position position="138"/>
    </location>
    <ligand>
        <name>a 1,2-diacyl-sn-glycero-3-phospho-(1'-sn-glycerol)</name>
        <dbReference type="ChEBI" id="CHEBI:64716"/>
    </ligand>
</feature>
<dbReference type="PANTHER" id="PTHR30589">
    <property type="entry name" value="PROLIPOPROTEIN DIACYLGLYCERYL TRANSFERASE"/>
    <property type="match status" value="1"/>
</dbReference>
<gene>
    <name evidence="7 8" type="primary">lgt</name>
    <name evidence="8" type="ORF">LL252_09885</name>
</gene>
<evidence type="ECO:0000256" key="1">
    <source>
        <dbReference type="ARBA" id="ARBA00007150"/>
    </source>
</evidence>
<keyword evidence="6 7" id="KW-0472">Membrane</keyword>
<keyword evidence="4 7" id="KW-0812">Transmembrane</keyword>
<evidence type="ECO:0000256" key="5">
    <source>
        <dbReference type="ARBA" id="ARBA00022989"/>
    </source>
</evidence>
<comment type="subcellular location">
    <subcellularLocation>
        <location evidence="7">Cell membrane</location>
        <topology evidence="7">Multi-pass membrane protein</topology>
    </subcellularLocation>
</comment>
<comment type="pathway">
    <text evidence="7">Protein modification; lipoprotein biosynthesis (diacylglyceryl transfer).</text>
</comment>
<comment type="function">
    <text evidence="7">Catalyzes the transfer of the diacylglyceryl group from phosphatidylglycerol to the sulfhydryl group of the N-terminal cysteine of a prolipoprotein, the first step in the formation of mature lipoproteins.</text>
</comment>
<evidence type="ECO:0000256" key="4">
    <source>
        <dbReference type="ARBA" id="ARBA00022692"/>
    </source>
</evidence>
<dbReference type="HAMAP" id="MF_01147">
    <property type="entry name" value="Lgt"/>
    <property type="match status" value="1"/>
</dbReference>
<dbReference type="PANTHER" id="PTHR30589:SF0">
    <property type="entry name" value="PHOSPHATIDYLGLYCEROL--PROLIPOPROTEIN DIACYLGLYCERYL TRANSFERASE"/>
    <property type="match status" value="1"/>
</dbReference>
<dbReference type="PROSITE" id="PS01311">
    <property type="entry name" value="LGT"/>
    <property type="match status" value="1"/>
</dbReference>
<dbReference type="NCBIfam" id="TIGR00544">
    <property type="entry name" value="lgt"/>
    <property type="match status" value="1"/>
</dbReference>
<sequence length="267" mass="29818">MEFPRIDPVAIGIGPLQIHWYGLMYLVGFVGGWLLLRWRASHPNSGWTKDQVSDLVFYVALGVILGGRVGYVLFYNFGKFLNDPLWLFEIWTGGMSFHGGALGVLLAFWLLARKFGKRYFSVADYAVPVVPIGLGAGRLGNFINGELWGHPADVPWAMIFPGDPMGVPRHPSQLYEFLLEGVVLFLVLWFYSARPRPAGAVTGLFGLGYGLGRTFVEFFREPDAHIGYLTGGWLTMGMLLSIPMIILGAAMMFWAYRHDDRPAPARK</sequence>
<feature type="transmembrane region" description="Helical" evidence="7">
    <location>
        <begin position="90"/>
        <end position="111"/>
    </location>
</feature>
<comment type="similarity">
    <text evidence="1 7">Belongs to the Lgt family.</text>
</comment>
<evidence type="ECO:0000313" key="8">
    <source>
        <dbReference type="EMBL" id="MCC4308878.1"/>
    </source>
</evidence>
<dbReference type="GO" id="GO:0008961">
    <property type="term" value="F:phosphatidylglycerol-prolipoprotein diacylglyceryl transferase activity"/>
    <property type="evidence" value="ECO:0007669"/>
    <property type="project" value="UniProtKB-UniRule"/>
</dbReference>
<evidence type="ECO:0000256" key="6">
    <source>
        <dbReference type="ARBA" id="ARBA00023136"/>
    </source>
</evidence>
<dbReference type="Proteomes" id="UP001108027">
    <property type="component" value="Unassembled WGS sequence"/>
</dbReference>
<dbReference type="GO" id="GO:0005886">
    <property type="term" value="C:plasma membrane"/>
    <property type="evidence" value="ECO:0007669"/>
    <property type="project" value="UniProtKB-SubCell"/>
</dbReference>
<evidence type="ECO:0000256" key="2">
    <source>
        <dbReference type="ARBA" id="ARBA00022475"/>
    </source>
</evidence>
<protein>
    <recommendedName>
        <fullName evidence="7">Phosphatidylglycerol--prolipoprotein diacylglyceryl transferase</fullName>
        <ecNumber evidence="7">2.5.1.145</ecNumber>
    </recommendedName>
</protein>
<dbReference type="GO" id="GO:0042158">
    <property type="term" value="P:lipoprotein biosynthetic process"/>
    <property type="evidence" value="ECO:0007669"/>
    <property type="project" value="UniProtKB-UniRule"/>
</dbReference>
<evidence type="ECO:0000256" key="7">
    <source>
        <dbReference type="HAMAP-Rule" id="MF_01147"/>
    </source>
</evidence>
<dbReference type="Pfam" id="PF01790">
    <property type="entry name" value="LGT"/>
    <property type="match status" value="1"/>
</dbReference>
<comment type="catalytic activity">
    <reaction evidence="7">
        <text>L-cysteinyl-[prolipoprotein] + a 1,2-diacyl-sn-glycero-3-phospho-(1'-sn-glycerol) = an S-1,2-diacyl-sn-glyceryl-L-cysteinyl-[prolipoprotein] + sn-glycerol 1-phosphate + H(+)</text>
        <dbReference type="Rhea" id="RHEA:56712"/>
        <dbReference type="Rhea" id="RHEA-COMP:14679"/>
        <dbReference type="Rhea" id="RHEA-COMP:14680"/>
        <dbReference type="ChEBI" id="CHEBI:15378"/>
        <dbReference type="ChEBI" id="CHEBI:29950"/>
        <dbReference type="ChEBI" id="CHEBI:57685"/>
        <dbReference type="ChEBI" id="CHEBI:64716"/>
        <dbReference type="ChEBI" id="CHEBI:140658"/>
        <dbReference type="EC" id="2.5.1.145"/>
    </reaction>
</comment>
<name>A0A9Q3UPT9_9GAMM</name>
<feature type="transmembrane region" description="Helical" evidence="7">
    <location>
        <begin position="56"/>
        <end position="78"/>
    </location>
</feature>
<accession>A0A9Q3UPT9</accession>
<reference evidence="8" key="1">
    <citation type="submission" date="2021-10" db="EMBL/GenBank/DDBJ databases">
        <title>The diversity and Nitrogen Metabolism of Culturable Nitrate-Utilizing Bacteria Within the Oxygen Minimum Zone of the Changjiang (Yangtze River)Estuary.</title>
        <authorList>
            <person name="Zhang D."/>
            <person name="Zheng J."/>
            <person name="Liu S."/>
            <person name="He W."/>
        </authorList>
    </citation>
    <scope>NUCLEOTIDE SEQUENCE</scope>
    <source>
        <strain evidence="8">FXH-223</strain>
    </source>
</reference>
<organism evidence="8 9">
    <name type="scientific">Alloalcanivorax marinus</name>
    <dbReference type="NCBI Taxonomy" id="1177169"/>
    <lineage>
        <taxon>Bacteria</taxon>
        <taxon>Pseudomonadati</taxon>
        <taxon>Pseudomonadota</taxon>
        <taxon>Gammaproteobacteria</taxon>
        <taxon>Oceanospirillales</taxon>
        <taxon>Alcanivoracaceae</taxon>
        <taxon>Alloalcanivorax</taxon>
    </lineage>
</organism>
<dbReference type="EMBL" id="JAJGNA010000010">
    <property type="protein sequence ID" value="MCC4308878.1"/>
    <property type="molecule type" value="Genomic_DNA"/>
</dbReference>
<feature type="transmembrane region" description="Helical" evidence="7">
    <location>
        <begin position="228"/>
        <end position="256"/>
    </location>
</feature>
<dbReference type="EC" id="2.5.1.145" evidence="7"/>
<feature type="transmembrane region" description="Helical" evidence="7">
    <location>
        <begin position="198"/>
        <end position="216"/>
    </location>
</feature>
<keyword evidence="9" id="KW-1185">Reference proteome</keyword>
<feature type="transmembrane region" description="Helical" evidence="7">
    <location>
        <begin position="174"/>
        <end position="192"/>
    </location>
</feature>
<proteinExistence type="inferred from homology"/>
<comment type="caution">
    <text evidence="8">The sequence shown here is derived from an EMBL/GenBank/DDBJ whole genome shotgun (WGS) entry which is preliminary data.</text>
</comment>